<evidence type="ECO:0000313" key="16">
    <source>
        <dbReference type="Proteomes" id="UP000594262"/>
    </source>
</evidence>
<dbReference type="InterPro" id="IPR003131">
    <property type="entry name" value="T1-type_BTB"/>
</dbReference>
<dbReference type="InterPro" id="IPR028325">
    <property type="entry name" value="VG_K_chnl"/>
</dbReference>
<dbReference type="AlphaFoldDB" id="A0A7M5V453"/>
<reference evidence="15" key="1">
    <citation type="submission" date="2021-01" db="UniProtKB">
        <authorList>
            <consortium name="EnsemblMetazoa"/>
        </authorList>
    </citation>
    <scope>IDENTIFICATION</scope>
</reference>
<dbReference type="InterPro" id="IPR027359">
    <property type="entry name" value="Volt_channel_dom_sf"/>
</dbReference>
<keyword evidence="6" id="KW-0851">Voltage-gated channel</keyword>
<keyword evidence="7" id="KW-0630">Potassium</keyword>
<feature type="domain" description="Ion transport" evidence="13">
    <location>
        <begin position="161"/>
        <end position="377"/>
    </location>
</feature>
<evidence type="ECO:0000256" key="1">
    <source>
        <dbReference type="ARBA" id="ARBA00004141"/>
    </source>
</evidence>
<dbReference type="OrthoDB" id="415460at2759"/>
<evidence type="ECO:0000256" key="4">
    <source>
        <dbReference type="ARBA" id="ARBA00022692"/>
    </source>
</evidence>
<keyword evidence="16" id="KW-1185">Reference proteome</keyword>
<sequence>SKPFSRNDGIKPPRTNCRADRITINVSGSIFETFETTLNRYPESLLGNRDCRNQYYCSKTNQYYFNRNRKTFESILFFYQSNGKLYRPSNVNLILFLEECRFFLIPEANINVVKELECAFLTDKVNDVRDLPGFECNSAIQRAVWRFLEYPNSTKQARIYFFVQMAFVVISIGIFSSESLADHSHTVDHYNDGSHFLWTNPFLIAELFISIIFGIDFLLRCIFSPHKKVHFLSVYTYIDLVCLVPYSIMTSTDDSELTTLARLLKMLRFLRVLKLIRLSTRISKKLRILFVIITDSWQDLQIFCLGVLLITFFSAAIVFCFEVTEENTKFTSIPKSMWWSLQACITLGYGDIVPQTFLGRMLSSVCMIYGLIWMMLPILALGLKVVIYGAEVRELKG</sequence>
<proteinExistence type="predicted"/>
<dbReference type="EnsemblMetazoa" id="CLYHEMT009505.1">
    <property type="protein sequence ID" value="CLYHEMP009505.1"/>
    <property type="gene ID" value="CLYHEMG009505"/>
</dbReference>
<evidence type="ECO:0000259" key="13">
    <source>
        <dbReference type="Pfam" id="PF00520"/>
    </source>
</evidence>
<keyword evidence="2" id="KW-0813">Transport</keyword>
<accession>A0A7M5V453</accession>
<protein>
    <submittedName>
        <fullName evidence="15">Uncharacterized protein</fullName>
    </submittedName>
</protein>
<evidence type="ECO:0000256" key="11">
    <source>
        <dbReference type="ARBA" id="ARBA00023303"/>
    </source>
</evidence>
<evidence type="ECO:0000256" key="9">
    <source>
        <dbReference type="ARBA" id="ARBA00023065"/>
    </source>
</evidence>
<dbReference type="Gene3D" id="1.20.120.350">
    <property type="entry name" value="Voltage-gated potassium channels. Chain C"/>
    <property type="match status" value="1"/>
</dbReference>
<dbReference type="Gene3D" id="1.10.287.70">
    <property type="match status" value="1"/>
</dbReference>
<keyword evidence="8 12" id="KW-1133">Transmembrane helix</keyword>
<dbReference type="Pfam" id="PF00520">
    <property type="entry name" value="Ion_trans"/>
    <property type="match status" value="1"/>
</dbReference>
<evidence type="ECO:0000256" key="10">
    <source>
        <dbReference type="ARBA" id="ARBA00023136"/>
    </source>
</evidence>
<dbReference type="InterPro" id="IPR005821">
    <property type="entry name" value="Ion_trans_dom"/>
</dbReference>
<feature type="transmembrane region" description="Helical" evidence="12">
    <location>
        <begin position="300"/>
        <end position="324"/>
    </location>
</feature>
<dbReference type="SUPFAM" id="SSF81324">
    <property type="entry name" value="Voltage-gated potassium channels"/>
    <property type="match status" value="1"/>
</dbReference>
<feature type="transmembrane region" description="Helical" evidence="12">
    <location>
        <begin position="231"/>
        <end position="248"/>
    </location>
</feature>
<dbReference type="PRINTS" id="PR00169">
    <property type="entry name" value="KCHANNEL"/>
</dbReference>
<name>A0A7M5V453_9CNID</name>
<dbReference type="PANTHER" id="PTHR11537:SF254">
    <property type="entry name" value="POTASSIUM VOLTAGE-GATED CHANNEL PROTEIN SHAB"/>
    <property type="match status" value="1"/>
</dbReference>
<dbReference type="InterPro" id="IPR011333">
    <property type="entry name" value="SKP1/BTB/POZ_sf"/>
</dbReference>
<evidence type="ECO:0000256" key="12">
    <source>
        <dbReference type="SAM" id="Phobius"/>
    </source>
</evidence>
<keyword evidence="10 12" id="KW-0472">Membrane</keyword>
<feature type="transmembrane region" description="Helical" evidence="12">
    <location>
        <begin position="159"/>
        <end position="176"/>
    </location>
</feature>
<dbReference type="GO" id="GO:0051260">
    <property type="term" value="P:protein homooligomerization"/>
    <property type="evidence" value="ECO:0007669"/>
    <property type="project" value="InterPro"/>
</dbReference>
<evidence type="ECO:0000256" key="5">
    <source>
        <dbReference type="ARBA" id="ARBA00022826"/>
    </source>
</evidence>
<keyword evidence="9" id="KW-0406">Ion transport</keyword>
<evidence type="ECO:0000256" key="3">
    <source>
        <dbReference type="ARBA" id="ARBA00022538"/>
    </source>
</evidence>
<dbReference type="GO" id="GO:0008076">
    <property type="term" value="C:voltage-gated potassium channel complex"/>
    <property type="evidence" value="ECO:0007669"/>
    <property type="project" value="InterPro"/>
</dbReference>
<keyword evidence="5" id="KW-0631">Potassium channel</keyword>
<feature type="transmembrane region" description="Helical" evidence="12">
    <location>
        <begin position="336"/>
        <end position="354"/>
    </location>
</feature>
<dbReference type="PANTHER" id="PTHR11537">
    <property type="entry name" value="VOLTAGE-GATED POTASSIUM CHANNEL"/>
    <property type="match status" value="1"/>
</dbReference>
<keyword evidence="3" id="KW-0633">Potassium transport</keyword>
<dbReference type="Pfam" id="PF02214">
    <property type="entry name" value="BTB_2"/>
    <property type="match status" value="1"/>
</dbReference>
<evidence type="ECO:0000256" key="7">
    <source>
        <dbReference type="ARBA" id="ARBA00022958"/>
    </source>
</evidence>
<dbReference type="Gene3D" id="3.30.710.10">
    <property type="entry name" value="Potassium Channel Kv1.1, Chain A"/>
    <property type="match status" value="1"/>
</dbReference>
<keyword evidence="11" id="KW-0407">Ion channel</keyword>
<organism evidence="15 16">
    <name type="scientific">Clytia hemisphaerica</name>
    <dbReference type="NCBI Taxonomy" id="252671"/>
    <lineage>
        <taxon>Eukaryota</taxon>
        <taxon>Metazoa</taxon>
        <taxon>Cnidaria</taxon>
        <taxon>Hydrozoa</taxon>
        <taxon>Hydroidolina</taxon>
        <taxon>Leptothecata</taxon>
        <taxon>Obeliida</taxon>
        <taxon>Clytiidae</taxon>
        <taxon>Clytia</taxon>
    </lineage>
</organism>
<comment type="subcellular location">
    <subcellularLocation>
        <location evidence="1">Membrane</location>
        <topology evidence="1">Multi-pass membrane protein</topology>
    </subcellularLocation>
</comment>
<feature type="transmembrane region" description="Helical" evidence="12">
    <location>
        <begin position="366"/>
        <end position="390"/>
    </location>
</feature>
<dbReference type="SUPFAM" id="SSF54695">
    <property type="entry name" value="POZ domain"/>
    <property type="match status" value="1"/>
</dbReference>
<keyword evidence="4 12" id="KW-0812">Transmembrane</keyword>
<evidence type="ECO:0000256" key="6">
    <source>
        <dbReference type="ARBA" id="ARBA00022882"/>
    </source>
</evidence>
<dbReference type="GO" id="GO:0005249">
    <property type="term" value="F:voltage-gated potassium channel activity"/>
    <property type="evidence" value="ECO:0007669"/>
    <property type="project" value="InterPro"/>
</dbReference>
<evidence type="ECO:0000256" key="2">
    <source>
        <dbReference type="ARBA" id="ARBA00022448"/>
    </source>
</evidence>
<dbReference type="Proteomes" id="UP000594262">
    <property type="component" value="Unplaced"/>
</dbReference>
<feature type="transmembrane region" description="Helical" evidence="12">
    <location>
        <begin position="196"/>
        <end position="219"/>
    </location>
</feature>
<evidence type="ECO:0000256" key="8">
    <source>
        <dbReference type="ARBA" id="ARBA00022989"/>
    </source>
</evidence>
<dbReference type="GO" id="GO:0001508">
    <property type="term" value="P:action potential"/>
    <property type="evidence" value="ECO:0007669"/>
    <property type="project" value="TreeGrafter"/>
</dbReference>
<evidence type="ECO:0000259" key="14">
    <source>
        <dbReference type="Pfam" id="PF02214"/>
    </source>
</evidence>
<evidence type="ECO:0000313" key="15">
    <source>
        <dbReference type="EnsemblMetazoa" id="CLYHEMP009505.1"/>
    </source>
</evidence>
<feature type="domain" description="Potassium channel tetramerisation-type BTB" evidence="14">
    <location>
        <begin position="22"/>
        <end position="110"/>
    </location>
</feature>